<evidence type="ECO:0000313" key="3">
    <source>
        <dbReference type="EMBL" id="SOZ67853.1"/>
    </source>
</evidence>
<keyword evidence="1" id="KW-0378">Hydrolase</keyword>
<dbReference type="SUPFAM" id="SSF52499">
    <property type="entry name" value="Isochorismatase-like hydrolases"/>
    <property type="match status" value="1"/>
</dbReference>
<gene>
    <name evidence="3" type="ORF">CBM2613_B110043</name>
</gene>
<evidence type="ECO:0000259" key="2">
    <source>
        <dbReference type="Pfam" id="PF00857"/>
    </source>
</evidence>
<dbReference type="InterPro" id="IPR050272">
    <property type="entry name" value="Isochorismatase-like_hydrls"/>
</dbReference>
<dbReference type="PANTHER" id="PTHR43540:SF1">
    <property type="entry name" value="ISOCHORISMATASE HYDROLASE"/>
    <property type="match status" value="1"/>
</dbReference>
<dbReference type="Pfam" id="PF00857">
    <property type="entry name" value="Isochorismatase"/>
    <property type="match status" value="1"/>
</dbReference>
<dbReference type="AlphaFoldDB" id="A0A375E744"/>
<dbReference type="Proteomes" id="UP000256952">
    <property type="component" value="Chromosome CBM2613_b"/>
</dbReference>
<organism evidence="3">
    <name type="scientific">Cupriavidus taiwanensis</name>
    <dbReference type="NCBI Taxonomy" id="164546"/>
    <lineage>
        <taxon>Bacteria</taxon>
        <taxon>Pseudomonadati</taxon>
        <taxon>Pseudomonadota</taxon>
        <taxon>Betaproteobacteria</taxon>
        <taxon>Burkholderiales</taxon>
        <taxon>Burkholderiaceae</taxon>
        <taxon>Cupriavidus</taxon>
    </lineage>
</organism>
<dbReference type="InterPro" id="IPR036380">
    <property type="entry name" value="Isochorismatase-like_sf"/>
</dbReference>
<evidence type="ECO:0000256" key="1">
    <source>
        <dbReference type="ARBA" id="ARBA00022801"/>
    </source>
</evidence>
<sequence>MIPDCVSKRGGGRGYVWQGIWQRRTRRSEPALVAVIESVFIHAGTHSMTDPIPPIVPAQTALVVMHYQTDILALFPSVAPTLLANTRKLCDAARSRGVSVYFAKIHFSPGYPEVSPLNRNGQGIKRLGLFVDDQISPELERRDHEPLIVAHRASVFFGTELQVRLSAQGIDTLLMVGIASTGVVLSSVAYASDADFRLFTVKDCCYDPDQVVHDHLFATAFDSRTTVLSLADALALLG</sequence>
<reference evidence="3" key="1">
    <citation type="submission" date="2018-01" db="EMBL/GenBank/DDBJ databases">
        <authorList>
            <person name="Clerissi C."/>
        </authorList>
    </citation>
    <scope>NUCLEOTIDE SEQUENCE</scope>
    <source>
        <strain evidence="3">Cupriavidus taiwanensis STM 8556</strain>
    </source>
</reference>
<proteinExistence type="predicted"/>
<dbReference type="GO" id="GO:0016787">
    <property type="term" value="F:hydrolase activity"/>
    <property type="evidence" value="ECO:0007669"/>
    <property type="project" value="UniProtKB-KW"/>
</dbReference>
<accession>A0A375E744</accession>
<dbReference type="PANTHER" id="PTHR43540">
    <property type="entry name" value="PEROXYUREIDOACRYLATE/UREIDOACRYLATE AMIDOHYDROLASE-RELATED"/>
    <property type="match status" value="1"/>
</dbReference>
<protein>
    <submittedName>
        <fullName evidence="3">Nicotinamidase like amidase</fullName>
    </submittedName>
</protein>
<dbReference type="EMBL" id="OFTH01000036">
    <property type="protein sequence ID" value="SOZ67853.1"/>
    <property type="molecule type" value="Genomic_DNA"/>
</dbReference>
<name>A0A375E744_9BURK</name>
<dbReference type="Gene3D" id="3.40.50.850">
    <property type="entry name" value="Isochorismatase-like"/>
    <property type="match status" value="1"/>
</dbReference>
<feature type="domain" description="Isochorismatase-like" evidence="2">
    <location>
        <begin position="60"/>
        <end position="231"/>
    </location>
</feature>
<dbReference type="InterPro" id="IPR000868">
    <property type="entry name" value="Isochorismatase-like_dom"/>
</dbReference>
<dbReference type="CDD" id="cd00431">
    <property type="entry name" value="cysteine_hydrolases"/>
    <property type="match status" value="1"/>
</dbReference>
<comment type="caution">
    <text evidence="3">The sequence shown here is derived from an EMBL/GenBank/DDBJ whole genome shotgun (WGS) entry which is preliminary data.</text>
</comment>